<dbReference type="FunFam" id="6.10.250.3440:FF:000001">
    <property type="entry name" value="Mitochondrial ribosomal protein L40"/>
    <property type="match status" value="1"/>
</dbReference>
<evidence type="ECO:0000313" key="10">
    <source>
        <dbReference type="Ensembl" id="ENSOANP00000043663.1"/>
    </source>
</evidence>
<evidence type="ECO:0000256" key="7">
    <source>
        <dbReference type="ARBA" id="ARBA00035192"/>
    </source>
</evidence>
<evidence type="ECO:0000256" key="6">
    <source>
        <dbReference type="ARBA" id="ARBA00023274"/>
    </source>
</evidence>
<dbReference type="GO" id="GO:0005761">
    <property type="term" value="C:mitochondrial ribosome"/>
    <property type="evidence" value="ECO:0000318"/>
    <property type="project" value="GO_Central"/>
</dbReference>
<sequence length="161" mass="18819">MAEPMKKKKRVDPKKDQAVRDRLKKKLRRMERAAQELVPIEDFITPVRYTDGDRKRAAVTLSEEEEERRAHLMKLWAAYKQKEHEAERATVRALLASQEEALRELLLEAPALHRAALARDPHLFPFDREGPRHSPPIPGYEAPEGKYKDVTRVYTQVETKR</sequence>
<keyword evidence="5" id="KW-0496">Mitochondrion</keyword>
<dbReference type="PANTHER" id="PTHR13359:SF2">
    <property type="entry name" value="LARGE RIBOSOMAL SUBUNIT PROTEIN ML40"/>
    <property type="match status" value="1"/>
</dbReference>
<dbReference type="GO" id="GO:0005762">
    <property type="term" value="C:mitochondrial large ribosomal subunit"/>
    <property type="evidence" value="ECO:0007669"/>
    <property type="project" value="InterPro"/>
</dbReference>
<comment type="similarity">
    <text evidence="2">Belongs to the mitochondrion-specific ribosomal protein mL40 family.</text>
</comment>
<keyword evidence="4" id="KW-0689">Ribosomal protein</keyword>
<dbReference type="PANTHER" id="PTHR13359">
    <property type="entry name" value="39S RIBOSOMAL PROTEIN L40, MITOCHONDRIAL"/>
    <property type="match status" value="1"/>
</dbReference>
<accession>A0A6I8NSY2</accession>
<keyword evidence="3" id="KW-0809">Transit peptide</keyword>
<feature type="region of interest" description="Disordered" evidence="9">
    <location>
        <begin position="126"/>
        <end position="145"/>
    </location>
</feature>
<dbReference type="GeneTree" id="ENSGT00390000010239"/>
<evidence type="ECO:0000256" key="4">
    <source>
        <dbReference type="ARBA" id="ARBA00022980"/>
    </source>
</evidence>
<evidence type="ECO:0000313" key="11">
    <source>
        <dbReference type="Proteomes" id="UP000002279"/>
    </source>
</evidence>
<name>A0A6I8NSY2_ORNAN</name>
<evidence type="ECO:0000256" key="9">
    <source>
        <dbReference type="SAM" id="MobiDB-lite"/>
    </source>
</evidence>
<protein>
    <recommendedName>
        <fullName evidence="7">Large ribosomal subunit protein mL40</fullName>
    </recommendedName>
    <alternativeName>
        <fullName evidence="8">39S ribosomal protein L40, mitochondrial</fullName>
    </alternativeName>
</protein>
<dbReference type="Gene3D" id="6.10.250.3440">
    <property type="match status" value="1"/>
</dbReference>
<dbReference type="Proteomes" id="UP000002279">
    <property type="component" value="Unplaced"/>
</dbReference>
<dbReference type="InterPro" id="IPR039145">
    <property type="entry name" value="Ribosomal_mL40_metazoa/plant"/>
</dbReference>
<reference evidence="10" key="2">
    <citation type="submission" date="2025-09" db="UniProtKB">
        <authorList>
            <consortium name="Ensembl"/>
        </authorList>
    </citation>
    <scope>IDENTIFICATION</scope>
    <source>
        <strain evidence="10">Glennie</strain>
    </source>
</reference>
<evidence type="ECO:0000256" key="3">
    <source>
        <dbReference type="ARBA" id="ARBA00022946"/>
    </source>
</evidence>
<organism evidence="10 11">
    <name type="scientific">Ornithorhynchus anatinus</name>
    <name type="common">Duckbill platypus</name>
    <dbReference type="NCBI Taxonomy" id="9258"/>
    <lineage>
        <taxon>Eukaryota</taxon>
        <taxon>Metazoa</taxon>
        <taxon>Chordata</taxon>
        <taxon>Craniata</taxon>
        <taxon>Vertebrata</taxon>
        <taxon>Euteleostomi</taxon>
        <taxon>Mammalia</taxon>
        <taxon>Monotremata</taxon>
        <taxon>Ornithorhynchidae</taxon>
        <taxon>Ornithorhynchus</taxon>
    </lineage>
</organism>
<proteinExistence type="inferred from homology"/>
<feature type="compositionally biased region" description="Basic residues" evidence="9">
    <location>
        <begin position="1"/>
        <end position="12"/>
    </location>
</feature>
<dbReference type="OMA" id="KEWARYK"/>
<reference evidence="10" key="1">
    <citation type="submission" date="2025-08" db="UniProtKB">
        <authorList>
            <consortium name="Ensembl"/>
        </authorList>
    </citation>
    <scope>IDENTIFICATION</scope>
    <source>
        <strain evidence="10">Glennie</strain>
    </source>
</reference>
<evidence type="ECO:0000256" key="1">
    <source>
        <dbReference type="ARBA" id="ARBA00004173"/>
    </source>
</evidence>
<dbReference type="InParanoid" id="A0A6I8NSY2"/>
<comment type="subcellular location">
    <subcellularLocation>
        <location evidence="1">Mitochondrion</location>
    </subcellularLocation>
</comment>
<dbReference type="InterPro" id="IPR019192">
    <property type="entry name" value="Ribosomal_mL40"/>
</dbReference>
<dbReference type="Bgee" id="ENSOANG00000039468">
    <property type="expression patterns" value="Expressed in heart and 7 other cell types or tissues"/>
</dbReference>
<dbReference type="Pfam" id="PF09812">
    <property type="entry name" value="MRP-L28"/>
    <property type="match status" value="1"/>
</dbReference>
<dbReference type="AlphaFoldDB" id="A0A6I8NSY2"/>
<evidence type="ECO:0000256" key="5">
    <source>
        <dbReference type="ARBA" id="ARBA00023128"/>
    </source>
</evidence>
<feature type="region of interest" description="Disordered" evidence="9">
    <location>
        <begin position="1"/>
        <end position="21"/>
    </location>
</feature>
<keyword evidence="11" id="KW-1185">Reference proteome</keyword>
<evidence type="ECO:0000256" key="2">
    <source>
        <dbReference type="ARBA" id="ARBA00009360"/>
    </source>
</evidence>
<keyword evidence="6" id="KW-0687">Ribonucleoprotein</keyword>
<evidence type="ECO:0000256" key="8">
    <source>
        <dbReference type="ARBA" id="ARBA00083752"/>
    </source>
</evidence>
<dbReference type="Ensembl" id="ENSOANT00000074319.1">
    <property type="protein sequence ID" value="ENSOANP00000043663.1"/>
    <property type="gene ID" value="ENSOANG00000039468.1"/>
</dbReference>
<dbReference type="FunCoup" id="A0A6I8NSY2">
    <property type="interactions" value="2023"/>
</dbReference>